<protein>
    <submittedName>
        <fullName evidence="3">Uncharacterized protein</fullName>
    </submittedName>
</protein>
<keyword evidence="2" id="KW-0732">Signal</keyword>
<dbReference type="AlphaFoldDB" id="A0A833KZT1"/>
<proteinExistence type="predicted"/>
<dbReference type="EMBL" id="WPAF01000038">
    <property type="protein sequence ID" value="KAF0132970.1"/>
    <property type="molecule type" value="Genomic_DNA"/>
</dbReference>
<dbReference type="Proteomes" id="UP000488506">
    <property type="component" value="Unassembled WGS sequence"/>
</dbReference>
<name>A0A833KZT1_UNCSA</name>
<sequence>MKAKMWVTTVLLSLLIVTSVLASVYDDFSVFNSERYEPISDSECKGQIKQISKIWKNKTRDDLQNMIRDFMDRVSEIQAEKREIEREDMAMGKAAHMVGQSNRSHTLMWKARSLRLRANVINMVHKYRYGSFYEYNSGF</sequence>
<feature type="signal peptide" evidence="2">
    <location>
        <begin position="1"/>
        <end position="22"/>
    </location>
</feature>
<evidence type="ECO:0000256" key="1">
    <source>
        <dbReference type="SAM" id="Coils"/>
    </source>
</evidence>
<feature type="coiled-coil region" evidence="1">
    <location>
        <begin position="60"/>
        <end position="87"/>
    </location>
</feature>
<accession>A0A833KZT1</accession>
<comment type="caution">
    <text evidence="3">The sequence shown here is derived from an EMBL/GenBank/DDBJ whole genome shotgun (WGS) entry which is preliminary data.</text>
</comment>
<evidence type="ECO:0000313" key="3">
    <source>
        <dbReference type="EMBL" id="KAF0132970.1"/>
    </source>
</evidence>
<organism evidence="3 4">
    <name type="scientific">Candidatus Saganbacteria bacterium</name>
    <dbReference type="NCBI Taxonomy" id="2575572"/>
    <lineage>
        <taxon>Bacteria</taxon>
        <taxon>Bacillati</taxon>
        <taxon>Saganbacteria</taxon>
    </lineage>
</organism>
<gene>
    <name evidence="3" type="ORF">FD145_1505</name>
</gene>
<evidence type="ECO:0000313" key="4">
    <source>
        <dbReference type="Proteomes" id="UP000488506"/>
    </source>
</evidence>
<feature type="chain" id="PRO_5032484924" evidence="2">
    <location>
        <begin position="23"/>
        <end position="139"/>
    </location>
</feature>
<evidence type="ECO:0000256" key="2">
    <source>
        <dbReference type="SAM" id="SignalP"/>
    </source>
</evidence>
<keyword evidence="1" id="KW-0175">Coiled coil</keyword>
<reference evidence="3 4" key="1">
    <citation type="submission" date="2019-12" db="EMBL/GenBank/DDBJ databases">
        <authorList>
            <person name="Wolfe R."/>
            <person name="Danczak R."/>
            <person name="Wilkins M."/>
        </authorList>
    </citation>
    <scope>NUCLEOTIDE SEQUENCE [LARGE SCALE GENOMIC DNA]</scope>
    <source>
        <strain evidence="3">X2_MaxBin.013</strain>
    </source>
</reference>